<dbReference type="InterPro" id="IPR011041">
    <property type="entry name" value="Quinoprot_gluc/sorb_DH_b-prop"/>
</dbReference>
<proteinExistence type="predicted"/>
<feature type="domain" description="Glucose/Sorbosone dehydrogenase" evidence="2">
    <location>
        <begin position="62"/>
        <end position="246"/>
    </location>
</feature>
<sequence length="247" mass="26305">MKPLIATFALVLFVFVVLADAQGPEQLSPSITSPPSGLPAGPLVLSADGQDFRVVSIPGLVRPWALAVLPNGNILVTERPGRLRIIRDGVLDPHPISGLPEVNTGAVNSGLMDVVLHPQYEENHLVYFTYSKPMPGNPHEDFSGGPGGALIERDAATATLARARFDGGLVLTEVRDIFVADAWSQGTSGSRIAFGRDGRIIMTVGMPTRHMIGTADDAQNPRNHAGKVLRLNDDGTVPHDNPFVGQD</sequence>
<feature type="non-terminal residue" evidence="3">
    <location>
        <position position="247"/>
    </location>
</feature>
<evidence type="ECO:0000259" key="2">
    <source>
        <dbReference type="Pfam" id="PF07995"/>
    </source>
</evidence>
<dbReference type="SUPFAM" id="SSF50952">
    <property type="entry name" value="Soluble quinoprotein glucose dehydrogenase"/>
    <property type="match status" value="1"/>
</dbReference>
<protein>
    <recommendedName>
        <fullName evidence="2">Glucose/Sorbosone dehydrogenase domain-containing protein</fullName>
    </recommendedName>
</protein>
<gene>
    <name evidence="3" type="ORF">METZ01_LOCUS386955</name>
</gene>
<evidence type="ECO:0000313" key="3">
    <source>
        <dbReference type="EMBL" id="SVD34101.1"/>
    </source>
</evidence>
<dbReference type="Pfam" id="PF07995">
    <property type="entry name" value="GSDH"/>
    <property type="match status" value="1"/>
</dbReference>
<accession>A0A382UK79</accession>
<organism evidence="3">
    <name type="scientific">marine metagenome</name>
    <dbReference type="NCBI Taxonomy" id="408172"/>
    <lineage>
        <taxon>unclassified sequences</taxon>
        <taxon>metagenomes</taxon>
        <taxon>ecological metagenomes</taxon>
    </lineage>
</organism>
<dbReference type="InterPro" id="IPR011042">
    <property type="entry name" value="6-blade_b-propeller_TolB-like"/>
</dbReference>
<dbReference type="PANTHER" id="PTHR19328">
    <property type="entry name" value="HEDGEHOG-INTERACTING PROTEIN"/>
    <property type="match status" value="1"/>
</dbReference>
<name>A0A382UK79_9ZZZZ</name>
<dbReference type="AlphaFoldDB" id="A0A382UK79"/>
<dbReference type="Gene3D" id="2.120.10.30">
    <property type="entry name" value="TolB, C-terminal domain"/>
    <property type="match status" value="1"/>
</dbReference>
<feature type="region of interest" description="Disordered" evidence="1">
    <location>
        <begin position="228"/>
        <end position="247"/>
    </location>
</feature>
<dbReference type="PANTHER" id="PTHR19328:SF75">
    <property type="entry name" value="ALDOSE SUGAR DEHYDROGENASE YLII"/>
    <property type="match status" value="1"/>
</dbReference>
<reference evidence="3" key="1">
    <citation type="submission" date="2018-05" db="EMBL/GenBank/DDBJ databases">
        <authorList>
            <person name="Lanie J.A."/>
            <person name="Ng W.-L."/>
            <person name="Kazmierczak K.M."/>
            <person name="Andrzejewski T.M."/>
            <person name="Davidsen T.M."/>
            <person name="Wayne K.J."/>
            <person name="Tettelin H."/>
            <person name="Glass J.I."/>
            <person name="Rusch D."/>
            <person name="Podicherti R."/>
            <person name="Tsui H.-C.T."/>
            <person name="Winkler M.E."/>
        </authorList>
    </citation>
    <scope>NUCLEOTIDE SEQUENCE</scope>
</reference>
<dbReference type="EMBL" id="UINC01144531">
    <property type="protein sequence ID" value="SVD34101.1"/>
    <property type="molecule type" value="Genomic_DNA"/>
</dbReference>
<evidence type="ECO:0000256" key="1">
    <source>
        <dbReference type="SAM" id="MobiDB-lite"/>
    </source>
</evidence>
<dbReference type="InterPro" id="IPR012938">
    <property type="entry name" value="Glc/Sorbosone_DH"/>
</dbReference>